<dbReference type="InterPro" id="IPR052709">
    <property type="entry name" value="Transposase-MT_Hybrid"/>
</dbReference>
<accession>A0A4C1YMH3</accession>
<dbReference type="GO" id="GO:0003676">
    <property type="term" value="F:nucleic acid binding"/>
    <property type="evidence" value="ECO:0007669"/>
    <property type="project" value="InterPro"/>
</dbReference>
<dbReference type="Gene3D" id="3.30.420.10">
    <property type="entry name" value="Ribonuclease H-like superfamily/Ribonuclease H"/>
    <property type="match status" value="1"/>
</dbReference>
<evidence type="ECO:0000313" key="1">
    <source>
        <dbReference type="EMBL" id="GBP75567.1"/>
    </source>
</evidence>
<keyword evidence="2" id="KW-1185">Reference proteome</keyword>
<dbReference type="OrthoDB" id="10017160at2759"/>
<dbReference type="EMBL" id="BGZK01001253">
    <property type="protein sequence ID" value="GBP75567.1"/>
    <property type="molecule type" value="Genomic_DNA"/>
</dbReference>
<dbReference type="InterPro" id="IPR036397">
    <property type="entry name" value="RNaseH_sf"/>
</dbReference>
<dbReference type="STRING" id="151549.A0A4C1YMH3"/>
<name>A0A4C1YMH3_EUMVA</name>
<gene>
    <name evidence="1" type="ORF">EVAR_50252_1</name>
</gene>
<sequence>MRVRSGVACSRFRIILHHDNVGYHMSAETTRFLEGQKIELTGHVLYSSDLAPSDLYLFPNVKNKSRGQRFLNREEAIDALHVLEIPQSEWKKSYKNWISGICGIGLTEEWKMGEGNGMVESVVGYWNSRSLDETYSGSCYFTSVFCESEGSRPSGLPIYVLRPS</sequence>
<dbReference type="AlphaFoldDB" id="A0A4C1YMH3"/>
<protein>
    <recommendedName>
        <fullName evidence="3">Mariner Mos1 transposase</fullName>
    </recommendedName>
</protein>
<evidence type="ECO:0008006" key="3">
    <source>
        <dbReference type="Google" id="ProtNLM"/>
    </source>
</evidence>
<comment type="caution">
    <text evidence="1">The sequence shown here is derived from an EMBL/GenBank/DDBJ whole genome shotgun (WGS) entry which is preliminary data.</text>
</comment>
<proteinExistence type="predicted"/>
<evidence type="ECO:0000313" key="2">
    <source>
        <dbReference type="Proteomes" id="UP000299102"/>
    </source>
</evidence>
<dbReference type="PANTHER" id="PTHR46060">
    <property type="entry name" value="MARINER MOS1 TRANSPOSASE-LIKE PROTEIN"/>
    <property type="match status" value="1"/>
</dbReference>
<dbReference type="PANTHER" id="PTHR46060:SF3">
    <property type="entry name" value="PROTEIN GVQW3"/>
    <property type="match status" value="1"/>
</dbReference>
<reference evidence="1 2" key="1">
    <citation type="journal article" date="2019" name="Commun. Biol.">
        <title>The bagworm genome reveals a unique fibroin gene that provides high tensile strength.</title>
        <authorList>
            <person name="Kono N."/>
            <person name="Nakamura H."/>
            <person name="Ohtoshi R."/>
            <person name="Tomita M."/>
            <person name="Numata K."/>
            <person name="Arakawa K."/>
        </authorList>
    </citation>
    <scope>NUCLEOTIDE SEQUENCE [LARGE SCALE GENOMIC DNA]</scope>
</reference>
<dbReference type="Proteomes" id="UP000299102">
    <property type="component" value="Unassembled WGS sequence"/>
</dbReference>
<organism evidence="1 2">
    <name type="scientific">Eumeta variegata</name>
    <name type="common">Bagworm moth</name>
    <name type="synonym">Eumeta japonica</name>
    <dbReference type="NCBI Taxonomy" id="151549"/>
    <lineage>
        <taxon>Eukaryota</taxon>
        <taxon>Metazoa</taxon>
        <taxon>Ecdysozoa</taxon>
        <taxon>Arthropoda</taxon>
        <taxon>Hexapoda</taxon>
        <taxon>Insecta</taxon>
        <taxon>Pterygota</taxon>
        <taxon>Neoptera</taxon>
        <taxon>Endopterygota</taxon>
        <taxon>Lepidoptera</taxon>
        <taxon>Glossata</taxon>
        <taxon>Ditrysia</taxon>
        <taxon>Tineoidea</taxon>
        <taxon>Psychidae</taxon>
        <taxon>Oiketicinae</taxon>
        <taxon>Eumeta</taxon>
    </lineage>
</organism>